<sequence>MRCSACNYYSWSYFIAFGEIFISFHIARAFLHCARSTTVSQELSCNDGAYRRPAVEPIFVLLVLYNLLSLLLIIGVTKRNEKLLQIYQTCTITLKASAIVRRIVLSATEYNENNVGKTIIELKIIIVFTLIFTLEALVVAGACRKMRREQQEQLYYIDVV</sequence>
<reference evidence="2" key="2">
    <citation type="submission" date="2020-05" db="UniProtKB">
        <authorList>
            <consortium name="EnsemblMetazoa"/>
        </authorList>
    </citation>
    <scope>IDENTIFICATION</scope>
    <source>
        <strain evidence="2">MINIMUS1</strain>
    </source>
</reference>
<organism evidence="2 3">
    <name type="scientific">Anopheles minimus</name>
    <dbReference type="NCBI Taxonomy" id="112268"/>
    <lineage>
        <taxon>Eukaryota</taxon>
        <taxon>Metazoa</taxon>
        <taxon>Ecdysozoa</taxon>
        <taxon>Arthropoda</taxon>
        <taxon>Hexapoda</taxon>
        <taxon>Insecta</taxon>
        <taxon>Pterygota</taxon>
        <taxon>Neoptera</taxon>
        <taxon>Endopterygota</taxon>
        <taxon>Diptera</taxon>
        <taxon>Nematocera</taxon>
        <taxon>Culicoidea</taxon>
        <taxon>Culicidae</taxon>
        <taxon>Anophelinae</taxon>
        <taxon>Anopheles</taxon>
    </lineage>
</organism>
<reference evidence="3" key="1">
    <citation type="submission" date="2013-03" db="EMBL/GenBank/DDBJ databases">
        <title>The Genome Sequence of Anopheles minimus MINIMUS1.</title>
        <authorList>
            <consortium name="The Broad Institute Genomics Platform"/>
            <person name="Neafsey D.E."/>
            <person name="Walton C."/>
            <person name="Walker B."/>
            <person name="Young S.K."/>
            <person name="Zeng Q."/>
            <person name="Gargeya S."/>
            <person name="Fitzgerald M."/>
            <person name="Haas B."/>
            <person name="Abouelleil A."/>
            <person name="Allen A.W."/>
            <person name="Alvarado L."/>
            <person name="Arachchi H.M."/>
            <person name="Berlin A.M."/>
            <person name="Chapman S.B."/>
            <person name="Gainer-Dewar J."/>
            <person name="Goldberg J."/>
            <person name="Griggs A."/>
            <person name="Gujja S."/>
            <person name="Hansen M."/>
            <person name="Howarth C."/>
            <person name="Imamovic A."/>
            <person name="Ireland A."/>
            <person name="Larimer J."/>
            <person name="McCowan C."/>
            <person name="Murphy C."/>
            <person name="Pearson M."/>
            <person name="Poon T.W."/>
            <person name="Priest M."/>
            <person name="Roberts A."/>
            <person name="Saif S."/>
            <person name="Shea T."/>
            <person name="Sisk P."/>
            <person name="Sykes S."/>
            <person name="Wortman J."/>
            <person name="Nusbaum C."/>
            <person name="Birren B."/>
        </authorList>
    </citation>
    <scope>NUCLEOTIDE SEQUENCE [LARGE SCALE GENOMIC DNA]</scope>
    <source>
        <strain evidence="3">MINIMUS1</strain>
    </source>
</reference>
<evidence type="ECO:0000313" key="2">
    <source>
        <dbReference type="EnsemblMetazoa" id="AMIN000238-PA"/>
    </source>
</evidence>
<dbReference type="Proteomes" id="UP000075920">
    <property type="component" value="Unassembled WGS sequence"/>
</dbReference>
<keyword evidence="1" id="KW-0812">Transmembrane</keyword>
<feature type="transmembrane region" description="Helical" evidence="1">
    <location>
        <begin position="58"/>
        <end position="77"/>
    </location>
</feature>
<keyword evidence="3" id="KW-1185">Reference proteome</keyword>
<dbReference type="EnsemblMetazoa" id="AMIN000238-RA">
    <property type="protein sequence ID" value="AMIN000238-PA"/>
    <property type="gene ID" value="AMIN000238"/>
</dbReference>
<keyword evidence="1" id="KW-0472">Membrane</keyword>
<protein>
    <submittedName>
        <fullName evidence="2">Uncharacterized protein</fullName>
    </submittedName>
</protein>
<dbReference type="VEuPathDB" id="VectorBase:AMIN000238"/>
<feature type="transmembrane region" description="Helical" evidence="1">
    <location>
        <begin position="84"/>
        <end position="104"/>
    </location>
</feature>
<dbReference type="AlphaFoldDB" id="A0A182VQA9"/>
<evidence type="ECO:0000256" key="1">
    <source>
        <dbReference type="SAM" id="Phobius"/>
    </source>
</evidence>
<feature type="transmembrane region" description="Helical" evidence="1">
    <location>
        <begin position="12"/>
        <end position="31"/>
    </location>
</feature>
<feature type="transmembrane region" description="Helical" evidence="1">
    <location>
        <begin position="124"/>
        <end position="143"/>
    </location>
</feature>
<evidence type="ECO:0000313" key="3">
    <source>
        <dbReference type="Proteomes" id="UP000075920"/>
    </source>
</evidence>
<accession>A0A182VQA9</accession>
<proteinExistence type="predicted"/>
<name>A0A182VQA9_9DIPT</name>
<keyword evidence="1" id="KW-1133">Transmembrane helix</keyword>